<name>A0ABV6JAK5_9BACL</name>
<comment type="similarity">
    <text evidence="1">Belongs to the short-chain dehydrogenases/reductases (SDR) family.</text>
</comment>
<dbReference type="RefSeq" id="WP_204818672.1">
    <property type="nucleotide sequence ID" value="NZ_JANHOF010000005.1"/>
</dbReference>
<keyword evidence="2" id="KW-0560">Oxidoreductase</keyword>
<dbReference type="SUPFAM" id="SSF51735">
    <property type="entry name" value="NAD(P)-binding Rossmann-fold domains"/>
    <property type="match status" value="1"/>
</dbReference>
<protein>
    <submittedName>
        <fullName evidence="2">SDR family NAD(P)-dependent oxidoreductase</fullName>
        <ecNumber evidence="2">1.1.1.-</ecNumber>
    </submittedName>
</protein>
<dbReference type="Pfam" id="PF13561">
    <property type="entry name" value="adh_short_C2"/>
    <property type="match status" value="1"/>
</dbReference>
<dbReference type="InterPro" id="IPR036291">
    <property type="entry name" value="NAD(P)-bd_dom_sf"/>
</dbReference>
<sequence length="252" mass="26658">MRLKGKRALVTGGSRGIGRAIVEALAAEGADVAINYYKEKESALEVVRAVEAFGGKGVAVQGDVGSYDSIDQLVKGTVDALGGIDILVNNAGICWFMPFLELTKEAWERTIGVDLTGTFYCSQQVAKQMVSQGNGGRIINVTSIGSFQSNATQTHYCAAKGGQDLLAKGMAIELAEYGITVNNIAPGTILTDINTDFFNEPGNLDRYHEKIPMKRLGKPQDCGGAAVFFASDEASYVTGATILVDGGHLAQL</sequence>
<dbReference type="PRINTS" id="PR00080">
    <property type="entry name" value="SDRFAMILY"/>
</dbReference>
<reference evidence="2 3" key="1">
    <citation type="submission" date="2024-09" db="EMBL/GenBank/DDBJ databases">
        <authorList>
            <person name="Sun Q."/>
            <person name="Mori K."/>
        </authorList>
    </citation>
    <scope>NUCLEOTIDE SEQUENCE [LARGE SCALE GENOMIC DNA]</scope>
    <source>
        <strain evidence="2 3">CCM 4839</strain>
    </source>
</reference>
<evidence type="ECO:0000313" key="2">
    <source>
        <dbReference type="EMBL" id="MFC0392910.1"/>
    </source>
</evidence>
<dbReference type="PRINTS" id="PR00081">
    <property type="entry name" value="GDHRDH"/>
</dbReference>
<dbReference type="Proteomes" id="UP001589818">
    <property type="component" value="Unassembled WGS sequence"/>
</dbReference>
<organism evidence="2 3">
    <name type="scientific">Paenibacillus mendelii</name>
    <dbReference type="NCBI Taxonomy" id="206163"/>
    <lineage>
        <taxon>Bacteria</taxon>
        <taxon>Bacillati</taxon>
        <taxon>Bacillota</taxon>
        <taxon>Bacilli</taxon>
        <taxon>Bacillales</taxon>
        <taxon>Paenibacillaceae</taxon>
        <taxon>Paenibacillus</taxon>
    </lineage>
</organism>
<dbReference type="GO" id="GO:0016491">
    <property type="term" value="F:oxidoreductase activity"/>
    <property type="evidence" value="ECO:0007669"/>
    <property type="project" value="UniProtKB-KW"/>
</dbReference>
<keyword evidence="3" id="KW-1185">Reference proteome</keyword>
<evidence type="ECO:0000313" key="3">
    <source>
        <dbReference type="Proteomes" id="UP001589818"/>
    </source>
</evidence>
<proteinExistence type="inferred from homology"/>
<evidence type="ECO:0000256" key="1">
    <source>
        <dbReference type="ARBA" id="ARBA00006484"/>
    </source>
</evidence>
<dbReference type="InterPro" id="IPR002347">
    <property type="entry name" value="SDR_fam"/>
</dbReference>
<gene>
    <name evidence="2" type="ORF">ACFFJ8_16175</name>
</gene>
<comment type="caution">
    <text evidence="2">The sequence shown here is derived from an EMBL/GenBank/DDBJ whole genome shotgun (WGS) entry which is preliminary data.</text>
</comment>
<dbReference type="EMBL" id="JBHLVF010000023">
    <property type="protein sequence ID" value="MFC0392910.1"/>
    <property type="molecule type" value="Genomic_DNA"/>
</dbReference>
<dbReference type="Gene3D" id="3.40.50.720">
    <property type="entry name" value="NAD(P)-binding Rossmann-like Domain"/>
    <property type="match status" value="1"/>
</dbReference>
<accession>A0ABV6JAK5</accession>
<dbReference type="PANTHER" id="PTHR42760">
    <property type="entry name" value="SHORT-CHAIN DEHYDROGENASES/REDUCTASES FAMILY MEMBER"/>
    <property type="match status" value="1"/>
</dbReference>
<dbReference type="NCBIfam" id="NF005559">
    <property type="entry name" value="PRK07231.1"/>
    <property type="match status" value="1"/>
</dbReference>
<dbReference type="EC" id="1.1.1.-" evidence="2"/>